<evidence type="ECO:0000313" key="1">
    <source>
        <dbReference type="EMBL" id="RQY84023.1"/>
    </source>
</evidence>
<protein>
    <submittedName>
        <fullName evidence="1">Uncharacterized protein</fullName>
    </submittedName>
</protein>
<keyword evidence="2" id="KW-1185">Reference proteome</keyword>
<evidence type="ECO:0000313" key="2">
    <source>
        <dbReference type="Proteomes" id="UP000281098"/>
    </source>
</evidence>
<name>A0ABX9YJ05_9BURK</name>
<dbReference type="Proteomes" id="UP000281098">
    <property type="component" value="Unassembled WGS sequence"/>
</dbReference>
<sequence>MPRIRFRDAIAATRTCPEILADVPPRAPPAVQDLHGNRLYTLLPGGPGRPCGHSLYSRRVRHPV</sequence>
<dbReference type="EMBL" id="QTPM01000055">
    <property type="protein sequence ID" value="RQY84023.1"/>
    <property type="molecule type" value="Genomic_DNA"/>
</dbReference>
<accession>A0ABX9YJ05</accession>
<gene>
    <name evidence="1" type="ORF">DF017_30090</name>
</gene>
<organism evidence="1 2">
    <name type="scientific">Burkholderia stagnalis</name>
    <dbReference type="NCBI Taxonomy" id="1503054"/>
    <lineage>
        <taxon>Bacteria</taxon>
        <taxon>Pseudomonadati</taxon>
        <taxon>Pseudomonadota</taxon>
        <taxon>Betaproteobacteria</taxon>
        <taxon>Burkholderiales</taxon>
        <taxon>Burkholderiaceae</taxon>
        <taxon>Burkholderia</taxon>
        <taxon>Burkholderia cepacia complex</taxon>
    </lineage>
</organism>
<proteinExistence type="predicted"/>
<reference evidence="1 2" key="1">
    <citation type="submission" date="2018-08" db="EMBL/GenBank/DDBJ databases">
        <title>Comparative analysis of Burkholderia isolates from Puerto Rico.</title>
        <authorList>
            <person name="Hall C."/>
            <person name="Sahl J."/>
            <person name="Wagner D."/>
        </authorList>
    </citation>
    <scope>NUCLEOTIDE SEQUENCE [LARGE SCALE GENOMIC DNA]</scope>
    <source>
        <strain evidence="1 2">Bp8966</strain>
    </source>
</reference>
<comment type="caution">
    <text evidence="1">The sequence shown here is derived from an EMBL/GenBank/DDBJ whole genome shotgun (WGS) entry which is preliminary data.</text>
</comment>